<dbReference type="OrthoDB" id="8117402at2759"/>
<dbReference type="FunFam" id="3.30.160.60:FF:000145">
    <property type="entry name" value="Zinc finger protein 574"/>
    <property type="match status" value="1"/>
</dbReference>
<keyword evidence="7" id="KW-0805">Transcription regulation</keyword>
<feature type="compositionally biased region" description="Pro residues" evidence="12">
    <location>
        <begin position="669"/>
        <end position="680"/>
    </location>
</feature>
<dbReference type="Gene3D" id="3.30.710.10">
    <property type="entry name" value="Potassium Channel Kv1.1, Chain A"/>
    <property type="match status" value="1"/>
</dbReference>
<dbReference type="GO" id="GO:0045893">
    <property type="term" value="P:positive regulation of DNA-templated transcription"/>
    <property type="evidence" value="ECO:0007669"/>
    <property type="project" value="UniProtKB-ARBA"/>
</dbReference>
<keyword evidence="5 11" id="KW-0863">Zinc-finger</keyword>
<sequence length="797" mass="89570">MAASSLQITRREDGSYLYEFTSHSQHILQTLNECRQFPRLCDCTVLVETRTFHTHKAVLIACSDYFKSYFTTVPPETAGQPIVLDNVSARGFHLLLEFAYTSRMCLTMAVMEDVLSVAVNLKAASVLEACCEFLKSQLTGDNCVDIISVAETFNLTEIKRQANRLMCERLIELSQTYKKGSGPLLPESKEELENLISANKDALAAFDVNQQDLHQQESCDSESDDNGGGDETDSSCSDTPPMIADRLRPRVQTQPPNLDPARDRTLKVETKAALKSPVPRSLRQLPPRRRGRPRKNESAPRSTRLRKKLRGATFSITKARKEYVCRFCTLKFSKLRDLRQHYITEHSQCSRCTKVFRTDSELNRHLISHQKRDTARGPRRYVCTFCGKNCGYSSALKIHVRTHTGEKPFKCDLCSARFIQSINLKRHVLTNHQKDTPYECKFCNKKFSVFVYLKSHEITHSSERPFQCETCGAMFKRKSDLRSHNRVHSTDKPFTCEICLAKFKTTNDLKTHSLIHNDTKPHTCDKCGASFKRTGHLNRHMMIHSNNKPYQCETCGAQFNRKENLRSHQRIHSGEQPYKCSLCGASFRHLSSMKIHEKNHWSQRTGAPESTIMSQHDGGSSLQHIAALMGLQALSLPAGSNMPVSLQVSTDGQPAVAQLAIPPGHASPNPTPPLQSPSPHTPMSLHPQPHQQPHQQPQQPLQQQQQQQQPPNPGLQQLPQSTLSMHPPPTCIATLTSPMQSPMPLPNATRSPMPLGSHPPPSPHNHMSTPMSPGVNHAQANQVHSLQAYMMNTATML</sequence>
<dbReference type="FunFam" id="3.30.160.60:FF:001370">
    <property type="entry name" value="Zinc finger protein"/>
    <property type="match status" value="1"/>
</dbReference>
<feature type="region of interest" description="Disordered" evidence="12">
    <location>
        <begin position="659"/>
        <end position="768"/>
    </location>
</feature>
<evidence type="ECO:0000259" key="14">
    <source>
        <dbReference type="PROSITE" id="PS50157"/>
    </source>
</evidence>
<protein>
    <submittedName>
        <fullName evidence="16 17">Myoneurin-like</fullName>
    </submittedName>
</protein>
<dbReference type="PANTHER" id="PTHR24394:SF29">
    <property type="entry name" value="MYONEURIN"/>
    <property type="match status" value="1"/>
</dbReference>
<evidence type="ECO:0000256" key="2">
    <source>
        <dbReference type="ARBA" id="ARBA00006991"/>
    </source>
</evidence>
<evidence type="ECO:0000313" key="15">
    <source>
        <dbReference type="Proteomes" id="UP000694845"/>
    </source>
</evidence>
<dbReference type="GO" id="GO:0003690">
    <property type="term" value="F:double-stranded DNA binding"/>
    <property type="evidence" value="ECO:0007669"/>
    <property type="project" value="UniProtKB-ARBA"/>
</dbReference>
<keyword evidence="6" id="KW-0862">Zinc</keyword>
<feature type="region of interest" description="Disordered" evidence="12">
    <location>
        <begin position="212"/>
        <end position="306"/>
    </location>
</feature>
<keyword evidence="15" id="KW-1185">Reference proteome</keyword>
<organism evidence="15 19">
    <name type="scientific">Acanthaster planci</name>
    <name type="common">Crown-of-thorns starfish</name>
    <dbReference type="NCBI Taxonomy" id="133434"/>
    <lineage>
        <taxon>Eukaryota</taxon>
        <taxon>Metazoa</taxon>
        <taxon>Echinodermata</taxon>
        <taxon>Eleutherozoa</taxon>
        <taxon>Asterozoa</taxon>
        <taxon>Asteroidea</taxon>
        <taxon>Valvatacea</taxon>
        <taxon>Valvatida</taxon>
        <taxon>Acanthasteridae</taxon>
        <taxon>Acanthaster</taxon>
    </lineage>
</organism>
<feature type="compositionally biased region" description="Low complexity" evidence="12">
    <location>
        <begin position="276"/>
        <end position="285"/>
    </location>
</feature>
<dbReference type="PROSITE" id="PS50157">
    <property type="entry name" value="ZINC_FINGER_C2H2_2"/>
    <property type="match status" value="9"/>
</dbReference>
<evidence type="ECO:0000313" key="18">
    <source>
        <dbReference type="RefSeq" id="XP_022097668.1"/>
    </source>
</evidence>
<evidence type="ECO:0000313" key="19">
    <source>
        <dbReference type="RefSeq" id="XP_022097669.1"/>
    </source>
</evidence>
<evidence type="ECO:0000256" key="5">
    <source>
        <dbReference type="ARBA" id="ARBA00022771"/>
    </source>
</evidence>
<feature type="domain" description="C2H2-type" evidence="14">
    <location>
        <begin position="522"/>
        <end position="549"/>
    </location>
</feature>
<dbReference type="GO" id="GO:0005634">
    <property type="term" value="C:nucleus"/>
    <property type="evidence" value="ECO:0007669"/>
    <property type="project" value="UniProtKB-SubCell"/>
</dbReference>
<dbReference type="RefSeq" id="XP_022097669.1">
    <property type="nucleotide sequence ID" value="XM_022241977.1"/>
</dbReference>
<evidence type="ECO:0000256" key="12">
    <source>
        <dbReference type="SAM" id="MobiDB-lite"/>
    </source>
</evidence>
<evidence type="ECO:0000256" key="6">
    <source>
        <dbReference type="ARBA" id="ARBA00022833"/>
    </source>
</evidence>
<evidence type="ECO:0000256" key="10">
    <source>
        <dbReference type="ARBA" id="ARBA00023242"/>
    </source>
</evidence>
<dbReference type="Proteomes" id="UP000694845">
    <property type="component" value="Unplaced"/>
</dbReference>
<dbReference type="FunFam" id="3.30.160.60:FF:000512">
    <property type="entry name" value="zinc finger protein 197 isoform X1"/>
    <property type="match status" value="1"/>
</dbReference>
<feature type="domain" description="C2H2-type" evidence="14">
    <location>
        <begin position="550"/>
        <end position="577"/>
    </location>
</feature>
<dbReference type="PROSITE" id="PS50097">
    <property type="entry name" value="BTB"/>
    <property type="match status" value="1"/>
</dbReference>
<evidence type="ECO:0000256" key="9">
    <source>
        <dbReference type="ARBA" id="ARBA00023163"/>
    </source>
</evidence>
<keyword evidence="10" id="KW-0539">Nucleus</keyword>
<feature type="domain" description="C2H2-type" evidence="14">
    <location>
        <begin position="466"/>
        <end position="493"/>
    </location>
</feature>
<keyword evidence="8" id="KW-0238">DNA-binding</keyword>
<name>A0A8B7YWH4_ACAPL</name>
<dbReference type="SUPFAM" id="SSF54695">
    <property type="entry name" value="POZ domain"/>
    <property type="match status" value="1"/>
</dbReference>
<evidence type="ECO:0000256" key="11">
    <source>
        <dbReference type="PROSITE-ProRule" id="PRU00042"/>
    </source>
</evidence>
<dbReference type="RefSeq" id="XP_022097666.1">
    <property type="nucleotide sequence ID" value="XM_022241974.1"/>
</dbReference>
<feature type="domain" description="C2H2-type" evidence="14">
    <location>
        <begin position="578"/>
        <end position="605"/>
    </location>
</feature>
<dbReference type="FunFam" id="3.30.160.60:FF:000100">
    <property type="entry name" value="Zinc finger 45-like"/>
    <property type="match status" value="1"/>
</dbReference>
<proteinExistence type="inferred from homology"/>
<evidence type="ECO:0000313" key="17">
    <source>
        <dbReference type="RefSeq" id="XP_022097667.1"/>
    </source>
</evidence>
<dbReference type="InterPro" id="IPR011333">
    <property type="entry name" value="SKP1/BTB/POZ_sf"/>
</dbReference>
<evidence type="ECO:0000256" key="7">
    <source>
        <dbReference type="ARBA" id="ARBA00023015"/>
    </source>
</evidence>
<dbReference type="Gene3D" id="3.30.160.60">
    <property type="entry name" value="Classic Zinc Finger"/>
    <property type="match status" value="9"/>
</dbReference>
<feature type="domain" description="C2H2-type" evidence="14">
    <location>
        <begin position="347"/>
        <end position="374"/>
    </location>
</feature>
<dbReference type="AlphaFoldDB" id="A0A8B7YWH4"/>
<evidence type="ECO:0000256" key="1">
    <source>
        <dbReference type="ARBA" id="ARBA00004123"/>
    </source>
</evidence>
<keyword evidence="3" id="KW-0479">Metal-binding</keyword>
<dbReference type="Pfam" id="PF00096">
    <property type="entry name" value="zf-C2H2"/>
    <property type="match status" value="7"/>
</dbReference>
<evidence type="ECO:0000256" key="3">
    <source>
        <dbReference type="ARBA" id="ARBA00022723"/>
    </source>
</evidence>
<keyword evidence="4" id="KW-0677">Repeat</keyword>
<feature type="compositionally biased region" description="Low complexity" evidence="12">
    <location>
        <begin position="681"/>
        <end position="720"/>
    </location>
</feature>
<feature type="domain" description="C2H2-type" evidence="14">
    <location>
        <begin position="494"/>
        <end position="521"/>
    </location>
</feature>
<dbReference type="GO" id="GO:0043565">
    <property type="term" value="F:sequence-specific DNA binding"/>
    <property type="evidence" value="ECO:0007669"/>
    <property type="project" value="UniProtKB-ARBA"/>
</dbReference>
<feature type="compositionally biased region" description="Basic and acidic residues" evidence="12">
    <location>
        <begin position="260"/>
        <end position="272"/>
    </location>
</feature>
<gene>
    <name evidence="16 17 18 19" type="primary">LOC110983064</name>
</gene>
<feature type="domain" description="C2H2-type" evidence="14">
    <location>
        <begin position="438"/>
        <end position="465"/>
    </location>
</feature>
<dbReference type="GO" id="GO:0005694">
    <property type="term" value="C:chromosome"/>
    <property type="evidence" value="ECO:0007669"/>
    <property type="project" value="UniProtKB-ARBA"/>
</dbReference>
<dbReference type="KEGG" id="aplc:110983064"/>
<dbReference type="GO" id="GO:0008270">
    <property type="term" value="F:zinc ion binding"/>
    <property type="evidence" value="ECO:0007669"/>
    <property type="project" value="UniProtKB-KW"/>
</dbReference>
<comment type="similarity">
    <text evidence="2">Belongs to the krueppel C2H2-type zinc-finger protein family.</text>
</comment>
<feature type="domain" description="C2H2-type" evidence="14">
    <location>
        <begin position="381"/>
        <end position="408"/>
    </location>
</feature>
<feature type="domain" description="BTB" evidence="13">
    <location>
        <begin position="41"/>
        <end position="108"/>
    </location>
</feature>
<keyword evidence="9" id="KW-0804">Transcription</keyword>
<dbReference type="InterPro" id="IPR000210">
    <property type="entry name" value="BTB/POZ_dom"/>
</dbReference>
<dbReference type="Pfam" id="PF00651">
    <property type="entry name" value="BTB"/>
    <property type="match status" value="1"/>
</dbReference>
<dbReference type="FunFam" id="3.30.160.60:FF:000075">
    <property type="entry name" value="Putative zinc finger protein 536"/>
    <property type="match status" value="1"/>
</dbReference>
<feature type="domain" description="C2H2-type" evidence="14">
    <location>
        <begin position="409"/>
        <end position="437"/>
    </location>
</feature>
<accession>A0A8B7YWH4</accession>
<reference evidence="16 17" key="1">
    <citation type="submission" date="2025-04" db="UniProtKB">
        <authorList>
            <consortium name="RefSeq"/>
        </authorList>
    </citation>
    <scope>IDENTIFICATION</scope>
</reference>
<dbReference type="RefSeq" id="XP_022097668.1">
    <property type="nucleotide sequence ID" value="XM_022241976.1"/>
</dbReference>
<dbReference type="InterPro" id="IPR036236">
    <property type="entry name" value="Znf_C2H2_sf"/>
</dbReference>
<feature type="compositionally biased region" description="Acidic residues" evidence="12">
    <location>
        <begin position="219"/>
        <end position="233"/>
    </location>
</feature>
<dbReference type="PANTHER" id="PTHR24394">
    <property type="entry name" value="ZINC FINGER PROTEIN"/>
    <property type="match status" value="1"/>
</dbReference>
<evidence type="ECO:0000256" key="8">
    <source>
        <dbReference type="ARBA" id="ARBA00023125"/>
    </source>
</evidence>
<dbReference type="SMART" id="SM00225">
    <property type="entry name" value="BTB"/>
    <property type="match status" value="1"/>
</dbReference>
<dbReference type="InterPro" id="IPR013087">
    <property type="entry name" value="Znf_C2H2_type"/>
</dbReference>
<dbReference type="RefSeq" id="XP_022097667.1">
    <property type="nucleotide sequence ID" value="XM_022241975.1"/>
</dbReference>
<dbReference type="OMA" id="LEACCEF"/>
<dbReference type="SUPFAM" id="SSF57667">
    <property type="entry name" value="beta-beta-alpha zinc fingers"/>
    <property type="match status" value="5"/>
</dbReference>
<evidence type="ECO:0000256" key="4">
    <source>
        <dbReference type="ARBA" id="ARBA00022737"/>
    </source>
</evidence>
<dbReference type="PROSITE" id="PS00028">
    <property type="entry name" value="ZINC_FINGER_C2H2_1"/>
    <property type="match status" value="10"/>
</dbReference>
<evidence type="ECO:0000259" key="13">
    <source>
        <dbReference type="PROSITE" id="PS50097"/>
    </source>
</evidence>
<dbReference type="GO" id="GO:0000981">
    <property type="term" value="F:DNA-binding transcription factor activity, RNA polymerase II-specific"/>
    <property type="evidence" value="ECO:0007669"/>
    <property type="project" value="TreeGrafter"/>
</dbReference>
<dbReference type="SMART" id="SM00355">
    <property type="entry name" value="ZnF_C2H2"/>
    <property type="match status" value="10"/>
</dbReference>
<dbReference type="FunFam" id="3.30.160.60:FF:001732">
    <property type="entry name" value="Zgc:162936"/>
    <property type="match status" value="1"/>
</dbReference>
<comment type="subcellular location">
    <subcellularLocation>
        <location evidence="1">Nucleus</location>
    </subcellularLocation>
</comment>
<dbReference type="GeneID" id="110983064"/>
<evidence type="ECO:0000313" key="16">
    <source>
        <dbReference type="RefSeq" id="XP_022097666.1"/>
    </source>
</evidence>